<evidence type="ECO:0000256" key="7">
    <source>
        <dbReference type="ARBA" id="ARBA00023288"/>
    </source>
</evidence>
<evidence type="ECO:0000256" key="5">
    <source>
        <dbReference type="ARBA" id="ARBA00023136"/>
    </source>
</evidence>
<evidence type="ECO:0000259" key="8">
    <source>
        <dbReference type="Pfam" id="PF05504"/>
    </source>
</evidence>
<keyword evidence="6" id="KW-0564">Palmitate</keyword>
<organism evidence="10 11">
    <name type="scientific">Paenibacillus algorifonticola</name>
    <dbReference type="NCBI Taxonomy" id="684063"/>
    <lineage>
        <taxon>Bacteria</taxon>
        <taxon>Bacillati</taxon>
        <taxon>Bacillota</taxon>
        <taxon>Bacilli</taxon>
        <taxon>Bacillales</taxon>
        <taxon>Paenibacillaceae</taxon>
        <taxon>Paenibacillus</taxon>
    </lineage>
</organism>
<dbReference type="Pfam" id="PF25198">
    <property type="entry name" value="Spore_GerAC_N"/>
    <property type="match status" value="1"/>
</dbReference>
<keyword evidence="3" id="KW-0309">Germination</keyword>
<evidence type="ECO:0000256" key="4">
    <source>
        <dbReference type="ARBA" id="ARBA00022729"/>
    </source>
</evidence>
<evidence type="ECO:0000313" key="10">
    <source>
        <dbReference type="EMBL" id="SFE10558.1"/>
    </source>
</evidence>
<evidence type="ECO:0000313" key="11">
    <source>
        <dbReference type="Proteomes" id="UP000183410"/>
    </source>
</evidence>
<dbReference type="PANTHER" id="PTHR35789">
    <property type="entry name" value="SPORE GERMINATION PROTEIN B3"/>
    <property type="match status" value="1"/>
</dbReference>
<keyword evidence="5" id="KW-0472">Membrane</keyword>
<evidence type="ECO:0000256" key="3">
    <source>
        <dbReference type="ARBA" id="ARBA00022544"/>
    </source>
</evidence>
<keyword evidence="4" id="KW-0732">Signal</keyword>
<keyword evidence="11" id="KW-1185">Reference proteome</keyword>
<accession>A0A1I1XV56</accession>
<dbReference type="PANTHER" id="PTHR35789:SF1">
    <property type="entry name" value="SPORE GERMINATION PROTEIN B3"/>
    <property type="match status" value="1"/>
</dbReference>
<dbReference type="Gene3D" id="3.30.300.210">
    <property type="entry name" value="Nutrient germinant receptor protein C, domain 3"/>
    <property type="match status" value="1"/>
</dbReference>
<dbReference type="Pfam" id="PF05504">
    <property type="entry name" value="Spore_GerAC"/>
    <property type="match status" value="1"/>
</dbReference>
<dbReference type="Proteomes" id="UP000183410">
    <property type="component" value="Unassembled WGS sequence"/>
</dbReference>
<reference evidence="11" key="1">
    <citation type="submission" date="2016-10" db="EMBL/GenBank/DDBJ databases">
        <authorList>
            <person name="Varghese N."/>
            <person name="Submissions S."/>
        </authorList>
    </citation>
    <scope>NUCLEOTIDE SEQUENCE [LARGE SCALE GENOMIC DNA]</scope>
    <source>
        <strain evidence="11">CGMCC 1.10223</strain>
    </source>
</reference>
<dbReference type="InterPro" id="IPR008844">
    <property type="entry name" value="Spore_GerAC-like"/>
</dbReference>
<comment type="similarity">
    <text evidence="2">Belongs to the GerABKC lipoprotein family.</text>
</comment>
<dbReference type="GO" id="GO:0009847">
    <property type="term" value="P:spore germination"/>
    <property type="evidence" value="ECO:0007669"/>
    <property type="project" value="InterPro"/>
</dbReference>
<sequence length="401" mass="44676">MKRTGISLLAAALILLLITGCWDRQEMNELGIVLAMAIDKGKNNMLEVSCQIVVPSEVASNSGKSTTTPVTLYQASAPTILEAINKMTLTSPRNSYMSHIRVLIFSEAVARMGIADELETFLRHPEIRPDYYVMIARHSRASDILNVLTPLETIPANNLFLSLQNSAKTWAPTITTVTDDLLEKMISDGVEPVLTGVQIVGDKQNGGNKDNLTTIKPVANLTYTGMAVLKKDRLLGWMNEQESKGYNYITNNIKSTTGNLPCPDHKGKLSIKVLRSQTDVTSKIVDGNPVIHIKVNNMSSIMGDACTVPISSQDDLRIIEKEGSEKIEMFMKESVKTVQKRFKSDIFGFGLNISRNNPKQWAQLRDHWDEEFPRLKVEYEVHVQLRGVGMLDDSILQDIKE</sequence>
<dbReference type="EMBL" id="FONN01000001">
    <property type="protein sequence ID" value="SFE10558.1"/>
    <property type="molecule type" value="Genomic_DNA"/>
</dbReference>
<dbReference type="InterPro" id="IPR038501">
    <property type="entry name" value="Spore_GerAC_C_sf"/>
</dbReference>
<keyword evidence="7" id="KW-0449">Lipoprotein</keyword>
<proteinExistence type="inferred from homology"/>
<feature type="domain" description="Spore germination protein N-terminal" evidence="9">
    <location>
        <begin position="23"/>
        <end position="198"/>
    </location>
</feature>
<dbReference type="AlphaFoldDB" id="A0A1I1XV56"/>
<dbReference type="Gene3D" id="6.20.190.10">
    <property type="entry name" value="Nutrient germinant receptor protein C, domain 1"/>
    <property type="match status" value="1"/>
</dbReference>
<comment type="subcellular location">
    <subcellularLocation>
        <location evidence="1">Membrane</location>
        <topology evidence="1">Lipid-anchor</topology>
    </subcellularLocation>
</comment>
<evidence type="ECO:0000256" key="1">
    <source>
        <dbReference type="ARBA" id="ARBA00004635"/>
    </source>
</evidence>
<evidence type="ECO:0000256" key="2">
    <source>
        <dbReference type="ARBA" id="ARBA00007886"/>
    </source>
</evidence>
<dbReference type="PROSITE" id="PS51257">
    <property type="entry name" value="PROKAR_LIPOPROTEIN"/>
    <property type="match status" value="1"/>
</dbReference>
<name>A0A1I1XV56_9BACL</name>
<dbReference type="RefSeq" id="WP_046230435.1">
    <property type="nucleotide sequence ID" value="NZ_FONN01000001.1"/>
</dbReference>
<dbReference type="InterPro" id="IPR057336">
    <property type="entry name" value="GerAC_N"/>
</dbReference>
<dbReference type="InterPro" id="IPR046953">
    <property type="entry name" value="Spore_GerAC-like_C"/>
</dbReference>
<dbReference type="OrthoDB" id="9816067at2"/>
<dbReference type="NCBIfam" id="TIGR02887">
    <property type="entry name" value="spore_ger_x_C"/>
    <property type="match status" value="1"/>
</dbReference>
<dbReference type="GO" id="GO:0016020">
    <property type="term" value="C:membrane"/>
    <property type="evidence" value="ECO:0007669"/>
    <property type="project" value="UniProtKB-SubCell"/>
</dbReference>
<protein>
    <submittedName>
        <fullName evidence="10">Spore germination protein KC</fullName>
    </submittedName>
</protein>
<evidence type="ECO:0000259" key="9">
    <source>
        <dbReference type="Pfam" id="PF25198"/>
    </source>
</evidence>
<feature type="domain" description="Spore germination GerAC-like C-terminal" evidence="8">
    <location>
        <begin position="224"/>
        <end position="389"/>
    </location>
</feature>
<evidence type="ECO:0000256" key="6">
    <source>
        <dbReference type="ARBA" id="ARBA00023139"/>
    </source>
</evidence>
<gene>
    <name evidence="10" type="ORF">SAMN04487969_10174</name>
</gene>